<dbReference type="InterPro" id="IPR049445">
    <property type="entry name" value="TetR_SbtR-like_C"/>
</dbReference>
<name>A0A917ZXX5_9ACTN</name>
<keyword evidence="7" id="KW-1185">Reference proteome</keyword>
<dbReference type="Pfam" id="PF21597">
    <property type="entry name" value="TetR_C_43"/>
    <property type="match status" value="1"/>
</dbReference>
<dbReference type="RefSeq" id="WP_225276895.1">
    <property type="nucleotide sequence ID" value="NZ_BMNK01000001.1"/>
</dbReference>
<dbReference type="PANTHER" id="PTHR30055">
    <property type="entry name" value="HTH-TYPE TRANSCRIPTIONAL REGULATOR RUTR"/>
    <property type="match status" value="1"/>
</dbReference>
<sequence length="173" mass="18092">MMRADARRNRERIVAAAREVFAEQGPGASLNQVAQRAGVGAGTLYRHFPTSQDLFVEIIQDQVAALCAHGRELTGHPSPGEALHLWLRAVAVHATAMRGLVAVEMAGAGPALAACHAQIEATGAALLARTRHAGTTRIADLLTLANAIGWAAERSPGDPGLVDRLLALVVTGE</sequence>
<evidence type="ECO:0000259" key="5">
    <source>
        <dbReference type="PROSITE" id="PS50977"/>
    </source>
</evidence>
<dbReference type="SUPFAM" id="SSF46689">
    <property type="entry name" value="Homeodomain-like"/>
    <property type="match status" value="1"/>
</dbReference>
<reference evidence="6" key="2">
    <citation type="submission" date="2020-09" db="EMBL/GenBank/DDBJ databases">
        <authorList>
            <person name="Sun Q."/>
            <person name="Zhou Y."/>
        </authorList>
    </citation>
    <scope>NUCLEOTIDE SEQUENCE</scope>
    <source>
        <strain evidence="6">CGMCC 4.7430</strain>
    </source>
</reference>
<dbReference type="PRINTS" id="PR00455">
    <property type="entry name" value="HTHTETR"/>
</dbReference>
<dbReference type="PANTHER" id="PTHR30055:SF234">
    <property type="entry name" value="HTH-TYPE TRANSCRIPTIONAL REGULATOR BETI"/>
    <property type="match status" value="1"/>
</dbReference>
<gene>
    <name evidence="6" type="ORF">GCM10012278_01930</name>
</gene>
<evidence type="ECO:0000313" key="6">
    <source>
        <dbReference type="EMBL" id="GGP00694.1"/>
    </source>
</evidence>
<evidence type="ECO:0000256" key="1">
    <source>
        <dbReference type="ARBA" id="ARBA00023015"/>
    </source>
</evidence>
<organism evidence="6 7">
    <name type="scientific">Nonomuraea glycinis</name>
    <dbReference type="NCBI Taxonomy" id="2047744"/>
    <lineage>
        <taxon>Bacteria</taxon>
        <taxon>Bacillati</taxon>
        <taxon>Actinomycetota</taxon>
        <taxon>Actinomycetes</taxon>
        <taxon>Streptosporangiales</taxon>
        <taxon>Streptosporangiaceae</taxon>
        <taxon>Nonomuraea</taxon>
    </lineage>
</organism>
<keyword evidence="3" id="KW-0804">Transcription</keyword>
<dbReference type="EMBL" id="BMNK01000001">
    <property type="protein sequence ID" value="GGP00694.1"/>
    <property type="molecule type" value="Genomic_DNA"/>
</dbReference>
<evidence type="ECO:0000256" key="3">
    <source>
        <dbReference type="ARBA" id="ARBA00023163"/>
    </source>
</evidence>
<evidence type="ECO:0000256" key="2">
    <source>
        <dbReference type="ARBA" id="ARBA00023125"/>
    </source>
</evidence>
<evidence type="ECO:0000256" key="4">
    <source>
        <dbReference type="PROSITE-ProRule" id="PRU00335"/>
    </source>
</evidence>
<keyword evidence="2 4" id="KW-0238">DNA-binding</keyword>
<dbReference type="Pfam" id="PF00440">
    <property type="entry name" value="TetR_N"/>
    <property type="match status" value="1"/>
</dbReference>
<accession>A0A917ZXX5</accession>
<comment type="caution">
    <text evidence="6">The sequence shown here is derived from an EMBL/GenBank/DDBJ whole genome shotgun (WGS) entry which is preliminary data.</text>
</comment>
<protein>
    <submittedName>
        <fullName evidence="6">TetR family transcriptional regulator</fullName>
    </submittedName>
</protein>
<dbReference type="AlphaFoldDB" id="A0A917ZXX5"/>
<feature type="DNA-binding region" description="H-T-H motif" evidence="4">
    <location>
        <begin position="29"/>
        <end position="48"/>
    </location>
</feature>
<dbReference type="InterPro" id="IPR001647">
    <property type="entry name" value="HTH_TetR"/>
</dbReference>
<feature type="domain" description="HTH tetR-type" evidence="5">
    <location>
        <begin position="7"/>
        <end position="66"/>
    </location>
</feature>
<dbReference type="Proteomes" id="UP000660745">
    <property type="component" value="Unassembled WGS sequence"/>
</dbReference>
<keyword evidence="1" id="KW-0805">Transcription regulation</keyword>
<evidence type="ECO:0000313" key="7">
    <source>
        <dbReference type="Proteomes" id="UP000660745"/>
    </source>
</evidence>
<dbReference type="GO" id="GO:0003700">
    <property type="term" value="F:DNA-binding transcription factor activity"/>
    <property type="evidence" value="ECO:0007669"/>
    <property type="project" value="TreeGrafter"/>
</dbReference>
<dbReference type="GO" id="GO:0000976">
    <property type="term" value="F:transcription cis-regulatory region binding"/>
    <property type="evidence" value="ECO:0007669"/>
    <property type="project" value="TreeGrafter"/>
</dbReference>
<reference evidence="6" key="1">
    <citation type="journal article" date="2014" name="Int. J. Syst. Evol. Microbiol.">
        <title>Complete genome sequence of Corynebacterium casei LMG S-19264T (=DSM 44701T), isolated from a smear-ripened cheese.</title>
        <authorList>
            <consortium name="US DOE Joint Genome Institute (JGI-PGF)"/>
            <person name="Walter F."/>
            <person name="Albersmeier A."/>
            <person name="Kalinowski J."/>
            <person name="Ruckert C."/>
        </authorList>
    </citation>
    <scope>NUCLEOTIDE SEQUENCE</scope>
    <source>
        <strain evidence="6">CGMCC 4.7430</strain>
    </source>
</reference>
<proteinExistence type="predicted"/>
<dbReference type="Gene3D" id="1.10.357.10">
    <property type="entry name" value="Tetracycline Repressor, domain 2"/>
    <property type="match status" value="1"/>
</dbReference>
<dbReference type="InterPro" id="IPR009057">
    <property type="entry name" value="Homeodomain-like_sf"/>
</dbReference>
<dbReference type="PROSITE" id="PS50977">
    <property type="entry name" value="HTH_TETR_2"/>
    <property type="match status" value="1"/>
</dbReference>
<dbReference type="InterPro" id="IPR050109">
    <property type="entry name" value="HTH-type_TetR-like_transc_reg"/>
</dbReference>